<sequence>MNNKVICLACKGEGLDENDEYCKECGGEGVLPLPE</sequence>
<evidence type="ECO:0000313" key="1">
    <source>
        <dbReference type="EMBL" id="KKL19077.1"/>
    </source>
</evidence>
<gene>
    <name evidence="1" type="ORF">LCGC14_2469100</name>
</gene>
<dbReference type="AlphaFoldDB" id="A0A0F9BYP8"/>
<dbReference type="Gene3D" id="6.20.20.10">
    <property type="match status" value="1"/>
</dbReference>
<protein>
    <submittedName>
        <fullName evidence="1">Uncharacterized protein</fullName>
    </submittedName>
</protein>
<dbReference type="InterPro" id="IPR036410">
    <property type="entry name" value="HSP_DnaJ_Cys-rich_dom_sf"/>
</dbReference>
<comment type="caution">
    <text evidence="1">The sequence shown here is derived from an EMBL/GenBank/DDBJ whole genome shotgun (WGS) entry which is preliminary data.</text>
</comment>
<name>A0A0F9BYP8_9ZZZZ</name>
<dbReference type="SUPFAM" id="SSF57938">
    <property type="entry name" value="DnaJ/Hsp40 cysteine-rich domain"/>
    <property type="match status" value="1"/>
</dbReference>
<reference evidence="1" key="1">
    <citation type="journal article" date="2015" name="Nature">
        <title>Complex archaea that bridge the gap between prokaryotes and eukaryotes.</title>
        <authorList>
            <person name="Spang A."/>
            <person name="Saw J.H."/>
            <person name="Jorgensen S.L."/>
            <person name="Zaremba-Niedzwiedzka K."/>
            <person name="Martijn J."/>
            <person name="Lind A.E."/>
            <person name="van Eijk R."/>
            <person name="Schleper C."/>
            <person name="Guy L."/>
            <person name="Ettema T.J."/>
        </authorList>
    </citation>
    <scope>NUCLEOTIDE SEQUENCE</scope>
</reference>
<proteinExistence type="predicted"/>
<organism evidence="1">
    <name type="scientific">marine sediment metagenome</name>
    <dbReference type="NCBI Taxonomy" id="412755"/>
    <lineage>
        <taxon>unclassified sequences</taxon>
        <taxon>metagenomes</taxon>
        <taxon>ecological metagenomes</taxon>
    </lineage>
</organism>
<accession>A0A0F9BYP8</accession>
<dbReference type="EMBL" id="LAZR01038619">
    <property type="protein sequence ID" value="KKL19077.1"/>
    <property type="molecule type" value="Genomic_DNA"/>
</dbReference>